<evidence type="ECO:0000313" key="1">
    <source>
        <dbReference type="EMBL" id="SFB66502.1"/>
    </source>
</evidence>
<dbReference type="Proteomes" id="UP000182192">
    <property type="component" value="Unassembled WGS sequence"/>
</dbReference>
<dbReference type="AlphaFoldDB" id="A0A1I1CWN4"/>
<dbReference type="RefSeq" id="WP_074959523.1">
    <property type="nucleotide sequence ID" value="NZ_FOKQ01000001.1"/>
</dbReference>
<proteinExistence type="predicted"/>
<organism evidence="1 2">
    <name type="scientific">Ruminococcus albus</name>
    <dbReference type="NCBI Taxonomy" id="1264"/>
    <lineage>
        <taxon>Bacteria</taxon>
        <taxon>Bacillati</taxon>
        <taxon>Bacillota</taxon>
        <taxon>Clostridia</taxon>
        <taxon>Eubacteriales</taxon>
        <taxon>Oscillospiraceae</taxon>
        <taxon>Ruminococcus</taxon>
    </lineage>
</organism>
<accession>A0A1I1CWN4</accession>
<name>A0A1I1CWN4_RUMAL</name>
<protein>
    <submittedName>
        <fullName evidence="1">Uncharacterized protein</fullName>
    </submittedName>
</protein>
<reference evidence="1 2" key="1">
    <citation type="submission" date="2016-10" db="EMBL/GenBank/DDBJ databases">
        <authorList>
            <person name="de Groot N.N."/>
        </authorList>
    </citation>
    <scope>NUCLEOTIDE SEQUENCE [LARGE SCALE GENOMIC DNA]</scope>
    <source>
        <strain evidence="1 2">AR67</strain>
    </source>
</reference>
<gene>
    <name evidence="1" type="ORF">SAMN02910406_00084</name>
</gene>
<dbReference type="EMBL" id="FOKQ01000001">
    <property type="protein sequence ID" value="SFB66502.1"/>
    <property type="molecule type" value="Genomic_DNA"/>
</dbReference>
<evidence type="ECO:0000313" key="2">
    <source>
        <dbReference type="Proteomes" id="UP000182192"/>
    </source>
</evidence>
<sequence>MPEKELFLATDREVLFCETRDTVLSYVMDEELFDLVMDEIASVDTMNFGEKLVVGTTRYGDGRTKPELKLKESWGSENSLVSSVWMSLYCDTEEL</sequence>